<dbReference type="InterPro" id="IPR014710">
    <property type="entry name" value="RmlC-like_jellyroll"/>
</dbReference>
<dbReference type="Proteomes" id="UP000255167">
    <property type="component" value="Unassembled WGS sequence"/>
</dbReference>
<evidence type="ECO:0000313" key="1">
    <source>
        <dbReference type="EMBL" id="STW49760.1"/>
    </source>
</evidence>
<organism evidence="1 2">
    <name type="scientific">Klebsiella pneumoniae</name>
    <dbReference type="NCBI Taxonomy" id="573"/>
    <lineage>
        <taxon>Bacteria</taxon>
        <taxon>Pseudomonadati</taxon>
        <taxon>Pseudomonadota</taxon>
        <taxon>Gammaproteobacteria</taxon>
        <taxon>Enterobacterales</taxon>
        <taxon>Enterobacteriaceae</taxon>
        <taxon>Klebsiella/Raoultella group</taxon>
        <taxon>Klebsiella</taxon>
        <taxon>Klebsiella pneumoniae complex</taxon>
    </lineage>
</organism>
<name>A0A378G261_KLEPN</name>
<dbReference type="EMBL" id="UGNC01000005">
    <property type="protein sequence ID" value="STW49760.1"/>
    <property type="molecule type" value="Genomic_DNA"/>
</dbReference>
<protein>
    <submittedName>
        <fullName evidence="1">Putative tellurite resistance protein</fullName>
    </submittedName>
</protein>
<dbReference type="AlphaFoldDB" id="A0A378G261"/>
<dbReference type="Gene3D" id="2.60.120.10">
    <property type="entry name" value="Jelly Rolls"/>
    <property type="match status" value="1"/>
</dbReference>
<dbReference type="SUPFAM" id="SSF51197">
    <property type="entry name" value="Clavaminate synthase-like"/>
    <property type="match status" value="1"/>
</dbReference>
<gene>
    <name evidence="1" type="primary">yeaR_1</name>
    <name evidence="1" type="ORF">NCTC9617_06402</name>
</gene>
<evidence type="ECO:0000313" key="2">
    <source>
        <dbReference type="Proteomes" id="UP000255167"/>
    </source>
</evidence>
<accession>A0A378G261</accession>
<proteinExistence type="predicted"/>
<reference evidence="1 2" key="1">
    <citation type="submission" date="2018-06" db="EMBL/GenBank/DDBJ databases">
        <authorList>
            <consortium name="Pathogen Informatics"/>
            <person name="Doyle S."/>
        </authorList>
    </citation>
    <scope>NUCLEOTIDE SEQUENCE [LARGE SCALE GENOMIC DNA]</scope>
    <source>
        <strain evidence="1 2">NCTC9617</strain>
    </source>
</reference>
<sequence>MQRIIIPTHYVHTRSTPLWTKETAPASIWRRHLDAGTPAGRLPSSLR</sequence>